<evidence type="ECO:0000256" key="1">
    <source>
        <dbReference type="SAM" id="Phobius"/>
    </source>
</evidence>
<protein>
    <submittedName>
        <fullName evidence="2">Agglutinin biogenesis protein MshD</fullName>
    </submittedName>
</protein>
<organism evidence="2 3">
    <name type="scientific">Alteromonas macleodii</name>
    <name type="common">Pseudoalteromonas macleodii</name>
    <dbReference type="NCBI Taxonomy" id="28108"/>
    <lineage>
        <taxon>Bacteria</taxon>
        <taxon>Pseudomonadati</taxon>
        <taxon>Pseudomonadota</taxon>
        <taxon>Gammaproteobacteria</taxon>
        <taxon>Alteromonadales</taxon>
        <taxon>Alteromonadaceae</taxon>
        <taxon>Alteromonas/Salinimonas group</taxon>
        <taxon>Alteromonas</taxon>
    </lineage>
</organism>
<keyword evidence="1" id="KW-0472">Membrane</keyword>
<dbReference type="Pfam" id="PF07963">
    <property type="entry name" value="N_methyl"/>
    <property type="match status" value="1"/>
</dbReference>
<reference evidence="2 3" key="1">
    <citation type="submission" date="2020-06" db="EMBL/GenBank/DDBJ databases">
        <authorList>
            <person name="Duchaud E."/>
        </authorList>
    </citation>
    <scope>NUCLEOTIDE SEQUENCE [LARGE SCALE GENOMIC DNA]</scope>
    <source>
        <strain evidence="2">Alteromonas fortis</strain>
    </source>
</reference>
<gene>
    <name evidence="2" type="ORF">ALFOR1_10244</name>
</gene>
<dbReference type="PROSITE" id="PS00409">
    <property type="entry name" value="PROKAR_NTER_METHYL"/>
    <property type="match status" value="1"/>
</dbReference>
<dbReference type="InterPro" id="IPR012902">
    <property type="entry name" value="N_methyl_site"/>
</dbReference>
<proteinExistence type="predicted"/>
<feature type="transmembrane region" description="Helical" evidence="1">
    <location>
        <begin position="20"/>
        <end position="41"/>
    </location>
</feature>
<accession>A0A6T9XVF5</accession>
<dbReference type="Proteomes" id="UP000509458">
    <property type="component" value="Chromosome"/>
</dbReference>
<sequence>MRASTMFPTRKKHSEGFTLLELVIGIVVFTISLTIVLSLIVPQAEQTAEPFRQVKAAKLGQSLMNDILSRSYDENSDRSPPFVTCVDKPDPSNVNDNLCSDVLGPDAGETSEEAYDDVDDYNGYAISNIGGNYNGFAYSVGVTYDSSIDVTIDVTSDPQSDVYCPDPLEPINVCIPPENKQYKRIDIVVTAPDGQIYNFSAYRGSY</sequence>
<keyword evidence="1" id="KW-0812">Transmembrane</keyword>
<evidence type="ECO:0000313" key="3">
    <source>
        <dbReference type="Proteomes" id="UP000509458"/>
    </source>
</evidence>
<name>A0A6T9XVF5_ALTMA</name>
<dbReference type="EMBL" id="LR812090">
    <property type="protein sequence ID" value="CAB9492301.1"/>
    <property type="molecule type" value="Genomic_DNA"/>
</dbReference>
<dbReference type="AlphaFoldDB" id="A0A6T9XVF5"/>
<keyword evidence="1" id="KW-1133">Transmembrane helix</keyword>
<dbReference type="RefSeq" id="WP_179982055.1">
    <property type="nucleotide sequence ID" value="NZ_LR812090.1"/>
</dbReference>
<evidence type="ECO:0000313" key="2">
    <source>
        <dbReference type="EMBL" id="CAB9492301.1"/>
    </source>
</evidence>